<reference evidence="1" key="1">
    <citation type="submission" date="2023-04" db="EMBL/GenBank/DDBJ databases">
        <title>Draft Genome sequencing of Naganishia species isolated from polar environments using Oxford Nanopore Technology.</title>
        <authorList>
            <person name="Leo P."/>
            <person name="Venkateswaran K."/>
        </authorList>
    </citation>
    <scope>NUCLEOTIDE SEQUENCE</scope>
    <source>
        <strain evidence="1">MNA-CCFEE 5423</strain>
    </source>
</reference>
<protein>
    <submittedName>
        <fullName evidence="1">Uncharacterized protein</fullName>
    </submittedName>
</protein>
<keyword evidence="2" id="KW-1185">Reference proteome</keyword>
<evidence type="ECO:0000313" key="2">
    <source>
        <dbReference type="Proteomes" id="UP001227268"/>
    </source>
</evidence>
<evidence type="ECO:0000313" key="1">
    <source>
        <dbReference type="EMBL" id="KAJ9092826.1"/>
    </source>
</evidence>
<proteinExistence type="predicted"/>
<dbReference type="Proteomes" id="UP001227268">
    <property type="component" value="Unassembled WGS sequence"/>
</dbReference>
<sequence>MLSYSFALLALLAGHGAVLQTAAHDDSKISNRMQQFVADQQPISSNFAHPMKNSRKWGTTTPKLENGMVRVRRHDRRQASAAFTSTATQTSSSASPSLTPGQVDTSVNKAGLGWTSDSGTQWNDFTPDSSSTVAKRDASHISLSKRMAGSVIGWQVTYLVTYDWNSHIVPGTPLDRLDFVPMAWGSGSVDGFAADSANFDALGVSHLLSFNEPDQSLDVGGSGISPSDGATYHQRIFNSTLAARYRIGTPAVARGNFVPLHFYGTNADDMISYIEDFLTSFGKPVWVTEYACLDFGSNPAYICTLDETMEFNRKILAYMYNEPRVERYAAFGSFTSWAASGNTNALMDGDGHINDLGRLYASTT</sequence>
<accession>A0ACC2V1D1</accession>
<gene>
    <name evidence="1" type="ORF">QFC21_006702</name>
</gene>
<dbReference type="EMBL" id="JASBWT010000035">
    <property type="protein sequence ID" value="KAJ9092826.1"/>
    <property type="molecule type" value="Genomic_DNA"/>
</dbReference>
<organism evidence="1 2">
    <name type="scientific">Naganishia friedmannii</name>
    <dbReference type="NCBI Taxonomy" id="89922"/>
    <lineage>
        <taxon>Eukaryota</taxon>
        <taxon>Fungi</taxon>
        <taxon>Dikarya</taxon>
        <taxon>Basidiomycota</taxon>
        <taxon>Agaricomycotina</taxon>
        <taxon>Tremellomycetes</taxon>
        <taxon>Filobasidiales</taxon>
        <taxon>Filobasidiaceae</taxon>
        <taxon>Naganishia</taxon>
    </lineage>
</organism>
<comment type="caution">
    <text evidence="1">The sequence shown here is derived from an EMBL/GenBank/DDBJ whole genome shotgun (WGS) entry which is preliminary data.</text>
</comment>
<name>A0ACC2V1D1_9TREE</name>